<keyword evidence="1" id="KW-0812">Transmembrane</keyword>
<evidence type="ECO:0000313" key="3">
    <source>
        <dbReference type="Proteomes" id="UP000011770"/>
    </source>
</evidence>
<dbReference type="AlphaFoldDB" id="M3FSH9"/>
<evidence type="ECO:0000256" key="1">
    <source>
        <dbReference type="SAM" id="Phobius"/>
    </source>
</evidence>
<comment type="caution">
    <text evidence="2">The sequence shown here is derived from an EMBL/GenBank/DDBJ whole genome shotgun (WGS) entry which is preliminary data.</text>
</comment>
<feature type="transmembrane region" description="Helical" evidence="1">
    <location>
        <begin position="63"/>
        <end position="88"/>
    </location>
</feature>
<dbReference type="EMBL" id="AHOR02000014">
    <property type="protein sequence ID" value="EMF83237.1"/>
    <property type="molecule type" value="Genomic_DNA"/>
</dbReference>
<name>M3FSH9_9LEPT</name>
<keyword evidence="1" id="KW-0472">Membrane</keyword>
<feature type="transmembrane region" description="Helical" evidence="1">
    <location>
        <begin position="21"/>
        <end position="43"/>
    </location>
</feature>
<proteinExistence type="predicted"/>
<evidence type="ECO:0000313" key="2">
    <source>
        <dbReference type="EMBL" id="EMF83237.1"/>
    </source>
</evidence>
<sequence length="102" mass="11973">MKRHKVEFPWSELMRKISRMSIPFLLLGSFLSFHQIFLYFPILNYLESIGIDYVQASRIHLSLTIFPAVLIFFVFSLIFRVDGVYLLVGKFRRKSRAPETGA</sequence>
<keyword evidence="1" id="KW-1133">Transmembrane helix</keyword>
<gene>
    <name evidence="2" type="ORF">LEP1GSC188_4504</name>
</gene>
<organism evidence="2 3">
    <name type="scientific">Leptospira weilii serovar Topaz str. LT2116</name>
    <dbReference type="NCBI Taxonomy" id="1088540"/>
    <lineage>
        <taxon>Bacteria</taxon>
        <taxon>Pseudomonadati</taxon>
        <taxon>Spirochaetota</taxon>
        <taxon>Spirochaetia</taxon>
        <taxon>Leptospirales</taxon>
        <taxon>Leptospiraceae</taxon>
        <taxon>Leptospira</taxon>
    </lineage>
</organism>
<accession>M3FSH9</accession>
<reference evidence="2 3" key="1">
    <citation type="submission" date="2013-01" db="EMBL/GenBank/DDBJ databases">
        <authorList>
            <person name="Harkins D.M."/>
            <person name="Durkin A.S."/>
            <person name="Brinkac L.M."/>
            <person name="Haft D.H."/>
            <person name="Selengut J.D."/>
            <person name="Sanka R."/>
            <person name="DePew J."/>
            <person name="Purushe J."/>
            <person name="Tulsiani S.M."/>
            <person name="Graham G.C."/>
            <person name="Burns M.-A."/>
            <person name="Dohnt M.F."/>
            <person name="Smythe L.D."/>
            <person name="McKay D.B."/>
            <person name="Craig S.B."/>
            <person name="Vinetz J.M."/>
            <person name="Sutton G.G."/>
            <person name="Nierman W.C."/>
            <person name="Fouts D.E."/>
        </authorList>
    </citation>
    <scope>NUCLEOTIDE SEQUENCE [LARGE SCALE GENOMIC DNA]</scope>
    <source>
        <strain evidence="2 3">LT2116</strain>
    </source>
</reference>
<dbReference type="Proteomes" id="UP000011770">
    <property type="component" value="Unassembled WGS sequence"/>
</dbReference>
<protein>
    <submittedName>
        <fullName evidence="2">Uncharacterized protein</fullName>
    </submittedName>
</protein>